<reference evidence="2" key="1">
    <citation type="journal article" date="2015" name="Nature">
        <title>Complex archaea that bridge the gap between prokaryotes and eukaryotes.</title>
        <authorList>
            <person name="Spang A."/>
            <person name="Saw J.H."/>
            <person name="Jorgensen S.L."/>
            <person name="Zaremba-Niedzwiedzka K."/>
            <person name="Martijn J."/>
            <person name="Lind A.E."/>
            <person name="van Eijk R."/>
            <person name="Schleper C."/>
            <person name="Guy L."/>
            <person name="Ettema T.J."/>
        </authorList>
    </citation>
    <scope>NUCLEOTIDE SEQUENCE</scope>
</reference>
<dbReference type="EMBL" id="LAZR01004020">
    <property type="protein sequence ID" value="KKN12559.1"/>
    <property type="molecule type" value="Genomic_DNA"/>
</dbReference>
<name>A0A0F9N3H4_9ZZZZ</name>
<evidence type="ECO:0000313" key="2">
    <source>
        <dbReference type="EMBL" id="KKN12559.1"/>
    </source>
</evidence>
<dbReference type="SUPFAM" id="SSF50475">
    <property type="entry name" value="FMN-binding split barrel"/>
    <property type="match status" value="1"/>
</dbReference>
<dbReference type="Gene3D" id="2.30.110.10">
    <property type="entry name" value="Electron Transport, Fmn-binding Protein, Chain A"/>
    <property type="match status" value="1"/>
</dbReference>
<feature type="domain" description="Pyridoxamine 5'-phosphate oxidase N-terminal" evidence="1">
    <location>
        <begin position="47"/>
        <end position="129"/>
    </location>
</feature>
<dbReference type="InterPro" id="IPR012349">
    <property type="entry name" value="Split_barrel_FMN-bd"/>
</dbReference>
<evidence type="ECO:0000259" key="1">
    <source>
        <dbReference type="Pfam" id="PF01243"/>
    </source>
</evidence>
<comment type="caution">
    <text evidence="2">The sequence shown here is derived from an EMBL/GenBank/DDBJ whole genome shotgun (WGS) entry which is preliminary data.</text>
</comment>
<accession>A0A0F9N3H4</accession>
<protein>
    <recommendedName>
        <fullName evidence="1">Pyridoxamine 5'-phosphate oxidase N-terminal domain-containing protein</fullName>
    </recommendedName>
</protein>
<gene>
    <name evidence="2" type="ORF">LCGC14_1015240</name>
</gene>
<dbReference type="Pfam" id="PF01243">
    <property type="entry name" value="PNPOx_N"/>
    <property type="match status" value="1"/>
</dbReference>
<dbReference type="InterPro" id="IPR011576">
    <property type="entry name" value="Pyridox_Oxase_N"/>
</dbReference>
<sequence length="184" mass="21382">MEFFEDLKKNNLHFPIFILSCIFLSINDNQKEGKFKLNQPKMPEKELKREIREYLNERKVLVLCTCSDKIPRATPMDFYTEKDSFNIYVGPTPGRKVKNMEENPNISIGIYTPLSEGKIQGMQITASGRDNLIFLKQGDVEFGKAQKIVKGKRKLILKIIPEKIELLDHDFIKDGYSRLQILEL</sequence>
<organism evidence="2">
    <name type="scientific">marine sediment metagenome</name>
    <dbReference type="NCBI Taxonomy" id="412755"/>
    <lineage>
        <taxon>unclassified sequences</taxon>
        <taxon>metagenomes</taxon>
        <taxon>ecological metagenomes</taxon>
    </lineage>
</organism>
<proteinExistence type="predicted"/>
<dbReference type="AlphaFoldDB" id="A0A0F9N3H4"/>